<feature type="non-terminal residue" evidence="1">
    <location>
        <position position="79"/>
    </location>
</feature>
<protein>
    <submittedName>
        <fullName evidence="1">Uncharacterized protein</fullName>
    </submittedName>
</protein>
<comment type="caution">
    <text evidence="1">The sequence shown here is derived from an EMBL/GenBank/DDBJ whole genome shotgun (WGS) entry which is preliminary data.</text>
</comment>
<sequence length="79" mass="8689">MIGWSTLQNAPCAHSIYLWTDGPARDEWLRNSALLPGFDPSAVQAEFEDVSANITGSPMPDVSKLSDICFEVRAPDDYT</sequence>
<organism evidence="1 2">
    <name type="scientific">Tenacibaculum discolor</name>
    <dbReference type="NCBI Taxonomy" id="361581"/>
    <lineage>
        <taxon>Bacteria</taxon>
        <taxon>Pseudomonadati</taxon>
        <taxon>Bacteroidota</taxon>
        <taxon>Flavobacteriia</taxon>
        <taxon>Flavobacteriales</taxon>
        <taxon>Flavobacteriaceae</taxon>
        <taxon>Tenacibaculum</taxon>
    </lineage>
</organism>
<gene>
    <name evidence="1" type="ORF">CSC81_19125</name>
</gene>
<dbReference type="AlphaFoldDB" id="A0A2G1BNR0"/>
<name>A0A2G1BNR0_9FLAO</name>
<evidence type="ECO:0000313" key="1">
    <source>
        <dbReference type="EMBL" id="PHN95711.1"/>
    </source>
</evidence>
<dbReference type="EMBL" id="PDUU01001181">
    <property type="protein sequence ID" value="PHN95711.1"/>
    <property type="molecule type" value="Genomic_DNA"/>
</dbReference>
<reference evidence="1 2" key="1">
    <citation type="journal article" date="2016" name="Nat. Commun.">
        <title>Microbial interactions lead to rapid micro-scale successions on model marine particles.</title>
        <authorList>
            <person name="Datta M.S."/>
            <person name="Sliwerska E."/>
            <person name="Gore J."/>
            <person name="Polz M.F."/>
            <person name="Cordero O.X."/>
        </authorList>
    </citation>
    <scope>NUCLEOTIDE SEQUENCE [LARGE SCALE GENOMIC DNA]</scope>
    <source>
        <strain evidence="1 2">4G03</strain>
    </source>
</reference>
<evidence type="ECO:0000313" key="2">
    <source>
        <dbReference type="Proteomes" id="UP000222163"/>
    </source>
</evidence>
<proteinExistence type="predicted"/>
<accession>A0A2G1BNR0</accession>
<dbReference type="Proteomes" id="UP000222163">
    <property type="component" value="Unassembled WGS sequence"/>
</dbReference>